<protein>
    <submittedName>
        <fullName evidence="10">Uracil-DNA glycosylase family protein</fullName>
    </submittedName>
</protein>
<proteinExistence type="predicted"/>
<dbReference type="EMBL" id="JBHLTN010000039">
    <property type="protein sequence ID" value="MFC0594192.1"/>
    <property type="molecule type" value="Genomic_DNA"/>
</dbReference>
<feature type="region of interest" description="Disordered" evidence="8">
    <location>
        <begin position="47"/>
        <end position="88"/>
    </location>
</feature>
<feature type="compositionally biased region" description="Pro residues" evidence="8">
    <location>
        <begin position="56"/>
        <end position="70"/>
    </location>
</feature>
<name>A0ABV6PXT3_9BURK</name>
<keyword evidence="11" id="KW-1185">Reference proteome</keyword>
<dbReference type="SUPFAM" id="SSF52141">
    <property type="entry name" value="Uracil-DNA glycosylase-like"/>
    <property type="match status" value="1"/>
</dbReference>
<keyword evidence="5" id="KW-0408">Iron</keyword>
<keyword evidence="6" id="KW-0411">Iron-sulfur</keyword>
<dbReference type="SMART" id="SM00987">
    <property type="entry name" value="UreE_C"/>
    <property type="match status" value="1"/>
</dbReference>
<keyword evidence="7" id="KW-0234">DNA repair</keyword>
<dbReference type="Gene3D" id="3.40.470.10">
    <property type="entry name" value="Uracil-DNA glycosylase-like domain"/>
    <property type="match status" value="1"/>
</dbReference>
<dbReference type="Proteomes" id="UP001589834">
    <property type="component" value="Unassembled WGS sequence"/>
</dbReference>
<dbReference type="SMART" id="SM00986">
    <property type="entry name" value="UDG"/>
    <property type="match status" value="1"/>
</dbReference>
<evidence type="ECO:0000259" key="9">
    <source>
        <dbReference type="SMART" id="SM00986"/>
    </source>
</evidence>
<evidence type="ECO:0000256" key="4">
    <source>
        <dbReference type="ARBA" id="ARBA00022801"/>
    </source>
</evidence>
<keyword evidence="3" id="KW-0227">DNA damage</keyword>
<dbReference type="InterPro" id="IPR036895">
    <property type="entry name" value="Uracil-DNA_glycosylase-like_sf"/>
</dbReference>
<evidence type="ECO:0000256" key="5">
    <source>
        <dbReference type="ARBA" id="ARBA00023004"/>
    </source>
</evidence>
<dbReference type="CDD" id="cd10030">
    <property type="entry name" value="UDG-F4_TTUDGA_SPO1dp_like"/>
    <property type="match status" value="1"/>
</dbReference>
<evidence type="ECO:0000256" key="6">
    <source>
        <dbReference type="ARBA" id="ARBA00023014"/>
    </source>
</evidence>
<evidence type="ECO:0000256" key="2">
    <source>
        <dbReference type="ARBA" id="ARBA00022723"/>
    </source>
</evidence>
<keyword evidence="2" id="KW-0479">Metal-binding</keyword>
<reference evidence="10 11" key="1">
    <citation type="submission" date="2024-09" db="EMBL/GenBank/DDBJ databases">
        <authorList>
            <person name="Sun Q."/>
            <person name="Mori K."/>
        </authorList>
    </citation>
    <scope>NUCLEOTIDE SEQUENCE [LARGE SCALE GENOMIC DNA]</scope>
    <source>
        <strain evidence="10 11">NCAIM B.02336</strain>
    </source>
</reference>
<organism evidence="10 11">
    <name type="scientific">Ottowia pentelensis</name>
    <dbReference type="NCBI Taxonomy" id="511108"/>
    <lineage>
        <taxon>Bacteria</taxon>
        <taxon>Pseudomonadati</taxon>
        <taxon>Pseudomonadota</taxon>
        <taxon>Betaproteobacteria</taxon>
        <taxon>Burkholderiales</taxon>
        <taxon>Comamonadaceae</taxon>
        <taxon>Ottowia</taxon>
    </lineage>
</organism>
<evidence type="ECO:0000256" key="8">
    <source>
        <dbReference type="SAM" id="MobiDB-lite"/>
    </source>
</evidence>
<dbReference type="RefSeq" id="WP_293225352.1">
    <property type="nucleotide sequence ID" value="NZ_JBHLTN010000039.1"/>
</dbReference>
<evidence type="ECO:0000256" key="7">
    <source>
        <dbReference type="ARBA" id="ARBA00023204"/>
    </source>
</evidence>
<evidence type="ECO:0000256" key="3">
    <source>
        <dbReference type="ARBA" id="ARBA00022763"/>
    </source>
</evidence>
<sequence>MTLDLDARQRAMLAEMGVRLWAPQPRAPTPPAERVAAVAAEAVPPVQPATPMAPAASPPPRVRATPPAPAAPAAAPAPAGDFVPSPRPAGIEAMDWDALQAAVAGCRACGLCVGRTQAVFGVGSRTADWMVVGEAPGETEDRLGEPFVGPAGKLLDNMLAAIGLSRTIDDAIKAEADSAYPVGAGGQNGLKHGVYIANVIKCRPPGNRNPLPDEMAQCEPYLRRQVALVRPRIILAMGRFAVQALLNTSEPIGRLRGRVHHYQGVPVIVTYHPAYLLRALPDKAKAWQDLCLALTTVQSVADAAES</sequence>
<evidence type="ECO:0000313" key="11">
    <source>
        <dbReference type="Proteomes" id="UP001589834"/>
    </source>
</evidence>
<keyword evidence="4" id="KW-0378">Hydrolase</keyword>
<dbReference type="InterPro" id="IPR051536">
    <property type="entry name" value="UDG_Type-4/5"/>
</dbReference>
<keyword evidence="1" id="KW-0004">4Fe-4S</keyword>
<gene>
    <name evidence="10" type="ORF">ACFFGG_16710</name>
</gene>
<dbReference type="InterPro" id="IPR005122">
    <property type="entry name" value="Uracil-DNA_glycosylase-like"/>
</dbReference>
<feature type="domain" description="Uracil-DNA glycosylase-like" evidence="9">
    <location>
        <begin position="120"/>
        <end position="291"/>
    </location>
</feature>
<dbReference type="Pfam" id="PF03167">
    <property type="entry name" value="UDG"/>
    <property type="match status" value="1"/>
</dbReference>
<comment type="caution">
    <text evidence="10">The sequence shown here is derived from an EMBL/GenBank/DDBJ whole genome shotgun (WGS) entry which is preliminary data.</text>
</comment>
<evidence type="ECO:0000313" key="10">
    <source>
        <dbReference type="EMBL" id="MFC0594192.1"/>
    </source>
</evidence>
<accession>A0ABV6PXT3</accession>
<dbReference type="PANTHER" id="PTHR33693:SF1">
    <property type="entry name" value="TYPE-4 URACIL-DNA GLYCOSYLASE"/>
    <property type="match status" value="1"/>
</dbReference>
<dbReference type="PANTHER" id="PTHR33693">
    <property type="entry name" value="TYPE-5 URACIL-DNA GLYCOSYLASE"/>
    <property type="match status" value="1"/>
</dbReference>
<evidence type="ECO:0000256" key="1">
    <source>
        <dbReference type="ARBA" id="ARBA00022485"/>
    </source>
</evidence>